<organism evidence="1 2">
    <name type="scientific">Fulvimarina manganoxydans</name>
    <dbReference type="NCBI Taxonomy" id="937218"/>
    <lineage>
        <taxon>Bacteria</taxon>
        <taxon>Pseudomonadati</taxon>
        <taxon>Pseudomonadota</taxon>
        <taxon>Alphaproteobacteria</taxon>
        <taxon>Hyphomicrobiales</taxon>
        <taxon>Aurantimonadaceae</taxon>
        <taxon>Fulvimarina</taxon>
    </lineage>
</organism>
<keyword evidence="2" id="KW-1185">Reference proteome</keyword>
<dbReference type="RefSeq" id="WP_084407834.1">
    <property type="nucleotide sequence ID" value="NZ_FWXR01000001.1"/>
</dbReference>
<dbReference type="EMBL" id="FWXR01000001">
    <property type="protein sequence ID" value="SMC32682.1"/>
    <property type="molecule type" value="Genomic_DNA"/>
</dbReference>
<dbReference type="Proteomes" id="UP000192656">
    <property type="component" value="Unassembled WGS sequence"/>
</dbReference>
<evidence type="ECO:0000313" key="1">
    <source>
        <dbReference type="EMBL" id="SMC32682.1"/>
    </source>
</evidence>
<protein>
    <submittedName>
        <fullName evidence="1">Uncharacterized protein</fullName>
    </submittedName>
</protein>
<sequence>MAKIEKRRHLAVFGEAFCLMKYREPVEGGRVEWIWNSRDGITPFCVLDPEQAGRSPREGEKPILWQHIDWKEDVCVPNWIPAVGSRVFANIPDYDPQRDGPHNVETVVVDEEMHDRFRQRAEWFPIVVSRRAGRVA</sequence>
<dbReference type="OrthoDB" id="9256238at2"/>
<proteinExistence type="predicted"/>
<evidence type="ECO:0000313" key="2">
    <source>
        <dbReference type="Proteomes" id="UP000192656"/>
    </source>
</evidence>
<gene>
    <name evidence="1" type="ORF">SAMN06297251_10169</name>
</gene>
<dbReference type="AlphaFoldDB" id="A0A1W1Y942"/>
<name>A0A1W1Y942_9HYPH</name>
<dbReference type="STRING" id="937218.SAMN06297251_10169"/>
<reference evidence="1 2" key="1">
    <citation type="submission" date="2017-04" db="EMBL/GenBank/DDBJ databases">
        <authorList>
            <person name="Afonso C.L."/>
            <person name="Miller P.J."/>
            <person name="Scott M.A."/>
            <person name="Spackman E."/>
            <person name="Goraichik I."/>
            <person name="Dimitrov K.M."/>
            <person name="Suarez D.L."/>
            <person name="Swayne D.E."/>
        </authorList>
    </citation>
    <scope>NUCLEOTIDE SEQUENCE [LARGE SCALE GENOMIC DNA]</scope>
    <source>
        <strain evidence="1 2">CGMCC 1.10972</strain>
    </source>
</reference>
<accession>A0A1W1Y942</accession>